<reference evidence="9" key="1">
    <citation type="journal article" date="2019" name="Int. J. Syst. Evol. Microbiol.">
        <title>The Global Catalogue of Microorganisms (GCM) 10K type strain sequencing project: providing services to taxonomists for standard genome sequencing and annotation.</title>
        <authorList>
            <consortium name="The Broad Institute Genomics Platform"/>
            <consortium name="The Broad Institute Genome Sequencing Center for Infectious Disease"/>
            <person name="Wu L."/>
            <person name="Ma J."/>
        </authorList>
    </citation>
    <scope>NUCLEOTIDE SEQUENCE [LARGE SCALE GENOMIC DNA]</scope>
    <source>
        <strain evidence="9">CGMCC 1.12769</strain>
    </source>
</reference>
<keyword evidence="5 6" id="KW-0472">Membrane</keyword>
<keyword evidence="4 6" id="KW-1133">Transmembrane helix</keyword>
<evidence type="ECO:0000256" key="2">
    <source>
        <dbReference type="ARBA" id="ARBA00022475"/>
    </source>
</evidence>
<feature type="transmembrane region" description="Helical" evidence="6">
    <location>
        <begin position="36"/>
        <end position="53"/>
    </location>
</feature>
<dbReference type="PANTHER" id="PTHR36115:SF9">
    <property type="entry name" value="LMO1584 PROTEIN"/>
    <property type="match status" value="1"/>
</dbReference>
<evidence type="ECO:0000256" key="1">
    <source>
        <dbReference type="ARBA" id="ARBA00004651"/>
    </source>
</evidence>
<proteinExistence type="predicted"/>
<protein>
    <recommendedName>
        <fullName evidence="7">RDD domain-containing protein</fullName>
    </recommendedName>
</protein>
<dbReference type="InterPro" id="IPR051791">
    <property type="entry name" value="Pra-immunoreactive"/>
</dbReference>
<keyword evidence="2" id="KW-1003">Cell membrane</keyword>
<name>A0ABQ1YU43_9BACL</name>
<feature type="transmembrane region" description="Helical" evidence="6">
    <location>
        <begin position="114"/>
        <end position="134"/>
    </location>
</feature>
<evidence type="ECO:0000256" key="3">
    <source>
        <dbReference type="ARBA" id="ARBA00022692"/>
    </source>
</evidence>
<feature type="transmembrane region" description="Helical" evidence="6">
    <location>
        <begin position="60"/>
        <end position="78"/>
    </location>
</feature>
<dbReference type="PANTHER" id="PTHR36115">
    <property type="entry name" value="PROLINE-RICH ANTIGEN HOMOLOG-RELATED"/>
    <property type="match status" value="1"/>
</dbReference>
<organism evidence="8 9">
    <name type="scientific">Paenibacillus segetis</name>
    <dbReference type="NCBI Taxonomy" id="1325360"/>
    <lineage>
        <taxon>Bacteria</taxon>
        <taxon>Bacillati</taxon>
        <taxon>Bacillota</taxon>
        <taxon>Bacilli</taxon>
        <taxon>Bacillales</taxon>
        <taxon>Paenibacillaceae</taxon>
        <taxon>Paenibacillus</taxon>
    </lineage>
</organism>
<dbReference type="Pfam" id="PF06271">
    <property type="entry name" value="RDD"/>
    <property type="match status" value="1"/>
</dbReference>
<dbReference type="EMBL" id="BMFT01000004">
    <property type="protein sequence ID" value="GGH37156.1"/>
    <property type="molecule type" value="Genomic_DNA"/>
</dbReference>
<evidence type="ECO:0000256" key="4">
    <source>
        <dbReference type="ARBA" id="ARBA00022989"/>
    </source>
</evidence>
<dbReference type="InterPro" id="IPR010432">
    <property type="entry name" value="RDD"/>
</dbReference>
<keyword evidence="3 6" id="KW-0812">Transmembrane</keyword>
<evidence type="ECO:0000256" key="5">
    <source>
        <dbReference type="ARBA" id="ARBA00023136"/>
    </source>
</evidence>
<keyword evidence="9" id="KW-1185">Reference proteome</keyword>
<evidence type="ECO:0000259" key="7">
    <source>
        <dbReference type="Pfam" id="PF06271"/>
    </source>
</evidence>
<dbReference type="RefSeq" id="WP_188542069.1">
    <property type="nucleotide sequence ID" value="NZ_BMFT01000004.1"/>
</dbReference>
<accession>A0ABQ1YU43</accession>
<evidence type="ECO:0000313" key="8">
    <source>
        <dbReference type="EMBL" id="GGH37156.1"/>
    </source>
</evidence>
<evidence type="ECO:0000313" key="9">
    <source>
        <dbReference type="Proteomes" id="UP000659344"/>
    </source>
</evidence>
<feature type="domain" description="RDD" evidence="7">
    <location>
        <begin position="58"/>
        <end position="146"/>
    </location>
</feature>
<comment type="caution">
    <text evidence="8">The sequence shown here is derived from an EMBL/GenBank/DDBJ whole genome shotgun (WGS) entry which is preliminary data.</text>
</comment>
<sequence>MHDNMEFSKFDYNRHNQNNQHQHHQEMIYHNPNPDYVGFWVRFLAYLIDVVILEVLSWIWPFNVGIISWMIGFVYFTYLPSTPWQGTIGKLIVGAKIVDEEGNRISYLHSIGRYLSSIVSGLILCIGFLMIAFTDQKRGLHDYMAGTYVLKKESQL</sequence>
<gene>
    <name evidence="8" type="ORF">GCM10008013_44450</name>
</gene>
<comment type="subcellular location">
    <subcellularLocation>
        <location evidence="1">Cell membrane</location>
        <topology evidence="1">Multi-pass membrane protein</topology>
    </subcellularLocation>
</comment>
<dbReference type="Proteomes" id="UP000659344">
    <property type="component" value="Unassembled WGS sequence"/>
</dbReference>
<evidence type="ECO:0000256" key="6">
    <source>
        <dbReference type="SAM" id="Phobius"/>
    </source>
</evidence>